<gene>
    <name evidence="1" type="ORF">PUN28_006472</name>
</gene>
<accession>A0AAW2G9E0</accession>
<comment type="caution">
    <text evidence="1">The sequence shown here is derived from an EMBL/GenBank/DDBJ whole genome shotgun (WGS) entry which is preliminary data.</text>
</comment>
<dbReference type="AlphaFoldDB" id="A0AAW2G9E0"/>
<organism evidence="1 2">
    <name type="scientific">Cardiocondyla obscurior</name>
    <dbReference type="NCBI Taxonomy" id="286306"/>
    <lineage>
        <taxon>Eukaryota</taxon>
        <taxon>Metazoa</taxon>
        <taxon>Ecdysozoa</taxon>
        <taxon>Arthropoda</taxon>
        <taxon>Hexapoda</taxon>
        <taxon>Insecta</taxon>
        <taxon>Pterygota</taxon>
        <taxon>Neoptera</taxon>
        <taxon>Endopterygota</taxon>
        <taxon>Hymenoptera</taxon>
        <taxon>Apocrita</taxon>
        <taxon>Aculeata</taxon>
        <taxon>Formicoidea</taxon>
        <taxon>Formicidae</taxon>
        <taxon>Myrmicinae</taxon>
        <taxon>Cardiocondyla</taxon>
    </lineage>
</organism>
<sequence>MIFRAVSDSPELFSAEALCEINSRQIREIRIFFFFNVQSVIVFNYLPHDNIHTSAIFHLNSNDLFLYNFYTILLEIIITAHYGKQTCVRIDLFQKTAAEA</sequence>
<dbReference type="EMBL" id="JADYXP020000005">
    <property type="protein sequence ID" value="KAL0124633.1"/>
    <property type="molecule type" value="Genomic_DNA"/>
</dbReference>
<reference evidence="1 2" key="1">
    <citation type="submission" date="2023-03" db="EMBL/GenBank/DDBJ databases">
        <title>High recombination rates correlate with genetic variation in Cardiocondyla obscurior ants.</title>
        <authorList>
            <person name="Errbii M."/>
        </authorList>
    </citation>
    <scope>NUCLEOTIDE SEQUENCE [LARGE SCALE GENOMIC DNA]</scope>
    <source>
        <strain evidence="1">Alpha-2009</strain>
        <tissue evidence="1">Whole body</tissue>
    </source>
</reference>
<dbReference type="Proteomes" id="UP001430953">
    <property type="component" value="Unassembled WGS sequence"/>
</dbReference>
<protein>
    <submittedName>
        <fullName evidence="1">Uncharacterized protein</fullName>
    </submittedName>
</protein>
<proteinExistence type="predicted"/>
<evidence type="ECO:0000313" key="1">
    <source>
        <dbReference type="EMBL" id="KAL0124633.1"/>
    </source>
</evidence>
<keyword evidence="2" id="KW-1185">Reference proteome</keyword>
<evidence type="ECO:0000313" key="2">
    <source>
        <dbReference type="Proteomes" id="UP001430953"/>
    </source>
</evidence>
<name>A0AAW2G9E0_9HYME</name>